<dbReference type="PANTHER" id="PTHR47129:SF1">
    <property type="entry name" value="NMRA-LIKE DOMAIN-CONTAINING PROTEIN"/>
    <property type="match status" value="1"/>
</dbReference>
<dbReference type="InterPro" id="IPR052718">
    <property type="entry name" value="NmrA-type_oxidoreductase"/>
</dbReference>
<protein>
    <submittedName>
        <fullName evidence="2">SDR family oxidoreductase</fullName>
        <ecNumber evidence="2">1.6.5.2</ecNumber>
    </submittedName>
</protein>
<dbReference type="RefSeq" id="WP_147805210.1">
    <property type="nucleotide sequence ID" value="NZ_CP144914.1"/>
</dbReference>
<dbReference type="Gene3D" id="3.40.50.720">
    <property type="entry name" value="NAD(P)-binding Rossmann-like Domain"/>
    <property type="match status" value="1"/>
</dbReference>
<dbReference type="Pfam" id="PF05368">
    <property type="entry name" value="NmrA"/>
    <property type="match status" value="1"/>
</dbReference>
<feature type="domain" description="NmrA-like" evidence="1">
    <location>
        <begin position="2"/>
        <end position="241"/>
    </location>
</feature>
<dbReference type="CDD" id="cd05269">
    <property type="entry name" value="TMR_SDR_a"/>
    <property type="match status" value="1"/>
</dbReference>
<dbReference type="OrthoDB" id="152510at2"/>
<dbReference type="Proteomes" id="UP000321816">
    <property type="component" value="Chromosome"/>
</dbReference>
<dbReference type="Gene3D" id="3.90.25.10">
    <property type="entry name" value="UDP-galactose 4-epimerase, domain 1"/>
    <property type="match status" value="1"/>
</dbReference>
<dbReference type="SUPFAM" id="SSF51735">
    <property type="entry name" value="NAD(P)-binding Rossmann-fold domains"/>
    <property type="match status" value="1"/>
</dbReference>
<dbReference type="InterPro" id="IPR008030">
    <property type="entry name" value="NmrA-like"/>
</dbReference>
<accession>A0A5C7F360</accession>
<dbReference type="GO" id="GO:0003955">
    <property type="term" value="F:NAD(P)H dehydrogenase (quinone) activity"/>
    <property type="evidence" value="ECO:0007669"/>
    <property type="project" value="UniProtKB-EC"/>
</dbReference>
<dbReference type="EC" id="1.6.5.2" evidence="2"/>
<proteinExistence type="predicted"/>
<sequence length="287" mass="31122">MKILVTGATGRLGSKVVKALMERVPVNELAVSVRNPEKAAALQAEGVEVRHGNFDQPESLDIAFAGIDRLLIISTDSENELKARQHINAVDAAKRAGVPYIAYTSMANAAESRNRLAPPHHKTEQAVLAAGIPYTLLRNNCYLENELSSIQGAVAGAPWITSAGEGKAGWAPQEDFAEAAANVLTGEGHENKTYELSGPLLTMQGLVQELEEVLEKEIPLKKVDDETFEHILKEYGLPDPVISLVTGIQHDIRQGTMEVENSDFEKVLGRSVTPMRDALNNLVKVQA</sequence>
<organism evidence="2 3">
    <name type="scientific">Alkalicoccus halolimnae</name>
    <dbReference type="NCBI Taxonomy" id="1667239"/>
    <lineage>
        <taxon>Bacteria</taxon>
        <taxon>Bacillati</taxon>
        <taxon>Bacillota</taxon>
        <taxon>Bacilli</taxon>
        <taxon>Bacillales</taxon>
        <taxon>Bacillaceae</taxon>
        <taxon>Alkalicoccus</taxon>
    </lineage>
</organism>
<dbReference type="AlphaFoldDB" id="A0A5C7F360"/>
<evidence type="ECO:0000313" key="2">
    <source>
        <dbReference type="EMBL" id="WWD79032.1"/>
    </source>
</evidence>
<dbReference type="EMBL" id="CP144914">
    <property type="protein sequence ID" value="WWD79032.1"/>
    <property type="molecule type" value="Genomic_DNA"/>
</dbReference>
<reference evidence="2 3" key="1">
    <citation type="submission" date="2024-01" db="EMBL/GenBank/DDBJ databases">
        <title>Complete Genome Sequence of Alkalicoccus halolimnae BZ-SZ-XJ29T, a Moderately Halophilic Bacterium Isolated from a Salt Lake.</title>
        <authorList>
            <person name="Zhao B."/>
        </authorList>
    </citation>
    <scope>NUCLEOTIDE SEQUENCE [LARGE SCALE GENOMIC DNA]</scope>
    <source>
        <strain evidence="2 3">BZ-SZ-XJ29</strain>
    </source>
</reference>
<name>A0A5C7F360_9BACI</name>
<dbReference type="PANTHER" id="PTHR47129">
    <property type="entry name" value="QUINONE OXIDOREDUCTASE 2"/>
    <property type="match status" value="1"/>
</dbReference>
<dbReference type="KEGG" id="ahal:FTX54_011430"/>
<dbReference type="InterPro" id="IPR036291">
    <property type="entry name" value="NAD(P)-bd_dom_sf"/>
</dbReference>
<evidence type="ECO:0000259" key="1">
    <source>
        <dbReference type="Pfam" id="PF05368"/>
    </source>
</evidence>
<keyword evidence="2" id="KW-0560">Oxidoreductase</keyword>
<evidence type="ECO:0000313" key="3">
    <source>
        <dbReference type="Proteomes" id="UP000321816"/>
    </source>
</evidence>
<keyword evidence="3" id="KW-1185">Reference proteome</keyword>
<gene>
    <name evidence="2" type="ORF">FTX54_011430</name>
</gene>